<evidence type="ECO:0000259" key="2">
    <source>
        <dbReference type="Pfam" id="PF00534"/>
    </source>
</evidence>
<dbReference type="EC" id="2.4.-.-" evidence="4"/>
<dbReference type="Pfam" id="PF12000">
    <property type="entry name" value="Glyco_trans_4_3"/>
    <property type="match status" value="1"/>
</dbReference>
<keyword evidence="5" id="KW-1185">Reference proteome</keyword>
<reference evidence="4" key="1">
    <citation type="submission" date="2022-02" db="EMBL/GenBank/DDBJ databases">
        <title>Qipengyuania spongiae sp. nov., isolated from marine sponge.</title>
        <authorList>
            <person name="Li Z."/>
            <person name="Zhang M."/>
        </authorList>
    </citation>
    <scope>NUCLEOTIDE SEQUENCE</scope>
    <source>
        <strain evidence="4">PHS-Z21</strain>
        <plasmid evidence="4">unnamed</plasmid>
    </source>
</reference>
<dbReference type="EMBL" id="CP092472">
    <property type="protein sequence ID" value="UVI40866.1"/>
    <property type="molecule type" value="Genomic_DNA"/>
</dbReference>
<keyword evidence="1 4" id="KW-0808">Transferase</keyword>
<evidence type="ECO:0000313" key="5">
    <source>
        <dbReference type="Proteomes" id="UP001065265"/>
    </source>
</evidence>
<dbReference type="Pfam" id="PF00534">
    <property type="entry name" value="Glycos_transf_1"/>
    <property type="match status" value="1"/>
</dbReference>
<feature type="domain" description="Glycosyl transferase family 4" evidence="3">
    <location>
        <begin position="25"/>
        <end position="192"/>
    </location>
</feature>
<dbReference type="PANTHER" id="PTHR46401">
    <property type="entry name" value="GLYCOSYLTRANSFERASE WBBK-RELATED"/>
    <property type="match status" value="1"/>
</dbReference>
<gene>
    <name evidence="4" type="ORF">L1F33_14505</name>
</gene>
<dbReference type="InterPro" id="IPR022623">
    <property type="entry name" value="Glyco_trans_4"/>
</dbReference>
<dbReference type="PANTHER" id="PTHR46401:SF2">
    <property type="entry name" value="GLYCOSYLTRANSFERASE WBBK-RELATED"/>
    <property type="match status" value="1"/>
</dbReference>
<name>A0ABY5T6A4_9SPHN</name>
<dbReference type="InterPro" id="IPR001296">
    <property type="entry name" value="Glyco_trans_1"/>
</dbReference>
<proteinExistence type="predicted"/>
<evidence type="ECO:0000256" key="1">
    <source>
        <dbReference type="ARBA" id="ARBA00022679"/>
    </source>
</evidence>
<sequence length="418" mass="46745">MNVLLVHQNFPGQFKHLAPALVKRGDRVVALTINEPAAIAGVDTHRAVPQISTGSKLPWAQEFETKLIRGESAFRKALELRAAGFEPDVIMAHPGWGDTFFLKDVWPKARLAIYCEFFYKSDGGDADFDPEFLNSDDPIARNIRLKLKGLPQKLHFPMANRGLAPTEFQKSTYPSSFRDRITVIHDGIDTNAIRPRDNGRITFGDGRSVTRNDEIITFVARNLEPYRGYHIFMRALPALLRKRPNARVFIIGSNGTSYGALPPTGRNWRDIFLKEVRSELDMERVHFAGSLTYPVFLELLSISRLHIYLTYPFVLSWSLLEAMALGAPVLASDTAPLHEVIRHGENGLLFPFFDTEALAEEGARILADVALRRSLSKNARATAVEHYDLASVCLPQQLAFVDAVANDAALAPILENDR</sequence>
<keyword evidence="4" id="KW-0614">Plasmid</keyword>
<dbReference type="RefSeq" id="WP_265561583.1">
    <property type="nucleotide sequence ID" value="NZ_CP092472.1"/>
</dbReference>
<geneLocation type="plasmid" evidence="4 5">
    <name>unnamed</name>
</geneLocation>
<dbReference type="Proteomes" id="UP001065265">
    <property type="component" value="Plasmid unnamed"/>
</dbReference>
<feature type="domain" description="Glycosyl transferase family 1" evidence="2">
    <location>
        <begin position="211"/>
        <end position="381"/>
    </location>
</feature>
<protein>
    <submittedName>
        <fullName evidence="4">Glycosyltransferase</fullName>
        <ecNumber evidence="4">2.4.-.-</ecNumber>
    </submittedName>
</protein>
<keyword evidence="4" id="KW-0328">Glycosyltransferase</keyword>
<accession>A0ABY5T6A4</accession>
<organism evidence="4 5">
    <name type="scientific">Qipengyuania spongiae</name>
    <dbReference type="NCBI Taxonomy" id="2909673"/>
    <lineage>
        <taxon>Bacteria</taxon>
        <taxon>Pseudomonadati</taxon>
        <taxon>Pseudomonadota</taxon>
        <taxon>Alphaproteobacteria</taxon>
        <taxon>Sphingomonadales</taxon>
        <taxon>Erythrobacteraceae</taxon>
        <taxon>Qipengyuania</taxon>
    </lineage>
</organism>
<dbReference type="Gene3D" id="3.40.50.2000">
    <property type="entry name" value="Glycogen Phosphorylase B"/>
    <property type="match status" value="2"/>
</dbReference>
<dbReference type="GO" id="GO:0016757">
    <property type="term" value="F:glycosyltransferase activity"/>
    <property type="evidence" value="ECO:0007669"/>
    <property type="project" value="UniProtKB-KW"/>
</dbReference>
<dbReference type="SUPFAM" id="SSF53756">
    <property type="entry name" value="UDP-Glycosyltransferase/glycogen phosphorylase"/>
    <property type="match status" value="1"/>
</dbReference>
<evidence type="ECO:0000259" key="3">
    <source>
        <dbReference type="Pfam" id="PF12000"/>
    </source>
</evidence>
<evidence type="ECO:0000313" key="4">
    <source>
        <dbReference type="EMBL" id="UVI40866.1"/>
    </source>
</evidence>